<evidence type="ECO:0000259" key="2">
    <source>
        <dbReference type="Pfam" id="PF01738"/>
    </source>
</evidence>
<dbReference type="Gene3D" id="3.40.50.1820">
    <property type="entry name" value="alpha/beta hydrolase"/>
    <property type="match status" value="1"/>
</dbReference>
<comment type="caution">
    <text evidence="3">The sequence shown here is derived from an EMBL/GenBank/DDBJ whole genome shotgun (WGS) entry which is preliminary data.</text>
</comment>
<dbReference type="GO" id="GO:0016787">
    <property type="term" value="F:hydrolase activity"/>
    <property type="evidence" value="ECO:0007669"/>
    <property type="project" value="UniProtKB-KW"/>
</dbReference>
<evidence type="ECO:0000313" key="3">
    <source>
        <dbReference type="EMBL" id="ROR90596.1"/>
    </source>
</evidence>
<name>A0A3N2CT45_9ACTN</name>
<feature type="compositionally biased region" description="Basic and acidic residues" evidence="1">
    <location>
        <begin position="22"/>
        <end position="31"/>
    </location>
</feature>
<dbReference type="InterPro" id="IPR002925">
    <property type="entry name" value="Dienelactn_hydro"/>
</dbReference>
<dbReference type="InterPro" id="IPR029058">
    <property type="entry name" value="AB_hydrolase_fold"/>
</dbReference>
<keyword evidence="4" id="KW-1185">Reference proteome</keyword>
<organism evidence="3 4">
    <name type="scientific">Nocardioides aurantiacus</name>
    <dbReference type="NCBI Taxonomy" id="86796"/>
    <lineage>
        <taxon>Bacteria</taxon>
        <taxon>Bacillati</taxon>
        <taxon>Actinomycetota</taxon>
        <taxon>Actinomycetes</taxon>
        <taxon>Propionibacteriales</taxon>
        <taxon>Nocardioidaceae</taxon>
        <taxon>Nocardioides</taxon>
    </lineage>
</organism>
<gene>
    <name evidence="3" type="ORF">EDD33_1442</name>
</gene>
<dbReference type="Proteomes" id="UP000281738">
    <property type="component" value="Unassembled WGS sequence"/>
</dbReference>
<accession>A0A3N2CT45</accession>
<proteinExistence type="predicted"/>
<evidence type="ECO:0000256" key="1">
    <source>
        <dbReference type="SAM" id="MobiDB-lite"/>
    </source>
</evidence>
<dbReference type="Pfam" id="PF01738">
    <property type="entry name" value="DLH"/>
    <property type="match status" value="1"/>
</dbReference>
<reference evidence="3 4" key="1">
    <citation type="submission" date="2018-11" db="EMBL/GenBank/DDBJ databases">
        <title>Sequencing the genomes of 1000 actinobacteria strains.</title>
        <authorList>
            <person name="Klenk H.-P."/>
        </authorList>
    </citation>
    <scope>NUCLEOTIDE SEQUENCE [LARGE SCALE GENOMIC DNA]</scope>
    <source>
        <strain evidence="3 4">DSM 12652</strain>
    </source>
</reference>
<dbReference type="AlphaFoldDB" id="A0A3N2CT45"/>
<dbReference type="InterPro" id="IPR051049">
    <property type="entry name" value="Dienelactone_hydrolase-like"/>
</dbReference>
<dbReference type="EMBL" id="RKHO01000001">
    <property type="protein sequence ID" value="ROR90596.1"/>
    <property type="molecule type" value="Genomic_DNA"/>
</dbReference>
<sequence length="257" mass="27399">MARSTGCLTDAVSTPDPLADWTRGEHTHDGTTHPVYRRGSGPGVVVVHEIAGMTPEVVAFADEVVAAGFTVVLPHLFGTPGKPVGVAYALDTLRRVCVSREFTTLATGQTTPIAGWLRSLARELHGELGGPGVGALGMCFTGGFALAMMVDTSVAAPVLAQPSAPFPVSPGRSRDVNLSPEDLAVVKDRAAAGCQVLGLRYRQDPAVGRRFETLTRELGEAFLKVEFEGRKHSTLTLHRQQEGVDRVLAFFEEKLRG</sequence>
<dbReference type="PANTHER" id="PTHR46623:SF7">
    <property type="entry name" value="CARBOXYMETHYLENEBUTENOLIDASE"/>
    <property type="match status" value="1"/>
</dbReference>
<feature type="region of interest" description="Disordered" evidence="1">
    <location>
        <begin position="1"/>
        <end position="34"/>
    </location>
</feature>
<evidence type="ECO:0000313" key="4">
    <source>
        <dbReference type="Proteomes" id="UP000281738"/>
    </source>
</evidence>
<keyword evidence="3" id="KW-0378">Hydrolase</keyword>
<dbReference type="SUPFAM" id="SSF53474">
    <property type="entry name" value="alpha/beta-Hydrolases"/>
    <property type="match status" value="1"/>
</dbReference>
<protein>
    <submittedName>
        <fullName evidence="3">Dienelactone hydrolase</fullName>
    </submittedName>
</protein>
<feature type="domain" description="Dienelactone hydrolase" evidence="2">
    <location>
        <begin position="41"/>
        <end position="162"/>
    </location>
</feature>
<dbReference type="OrthoDB" id="9782215at2"/>
<dbReference type="PANTHER" id="PTHR46623">
    <property type="entry name" value="CARBOXYMETHYLENEBUTENOLIDASE-RELATED"/>
    <property type="match status" value="1"/>
</dbReference>